<dbReference type="Gene3D" id="3.40.190.10">
    <property type="entry name" value="Periplasmic binding protein-like II"/>
    <property type="match status" value="2"/>
</dbReference>
<dbReference type="AlphaFoldDB" id="A0AAP4TZ30"/>
<dbReference type="GO" id="GO:0003677">
    <property type="term" value="F:DNA binding"/>
    <property type="evidence" value="ECO:0007669"/>
    <property type="project" value="UniProtKB-KW"/>
</dbReference>
<evidence type="ECO:0000256" key="3">
    <source>
        <dbReference type="ARBA" id="ARBA00023125"/>
    </source>
</evidence>
<gene>
    <name evidence="6" type="ORF">Q4535_05760</name>
</gene>
<evidence type="ECO:0000313" key="7">
    <source>
        <dbReference type="Proteomes" id="UP001170481"/>
    </source>
</evidence>
<feature type="domain" description="HTH lysR-type" evidence="5">
    <location>
        <begin position="9"/>
        <end position="66"/>
    </location>
</feature>
<evidence type="ECO:0000256" key="1">
    <source>
        <dbReference type="ARBA" id="ARBA00009437"/>
    </source>
</evidence>
<reference evidence="6" key="1">
    <citation type="submission" date="2023-07" db="EMBL/GenBank/DDBJ databases">
        <title>Genome content predicts the carbon catabolic preferences of heterotrophic bacteria.</title>
        <authorList>
            <person name="Gralka M."/>
        </authorList>
    </citation>
    <scope>NUCLEOTIDE SEQUENCE</scope>
    <source>
        <strain evidence="6">C2R13</strain>
    </source>
</reference>
<evidence type="ECO:0000256" key="4">
    <source>
        <dbReference type="ARBA" id="ARBA00023163"/>
    </source>
</evidence>
<dbReference type="InterPro" id="IPR036390">
    <property type="entry name" value="WH_DNA-bd_sf"/>
</dbReference>
<dbReference type="SUPFAM" id="SSF46785">
    <property type="entry name" value="Winged helix' DNA-binding domain"/>
    <property type="match status" value="1"/>
</dbReference>
<evidence type="ECO:0000256" key="2">
    <source>
        <dbReference type="ARBA" id="ARBA00023015"/>
    </source>
</evidence>
<dbReference type="GO" id="GO:0003700">
    <property type="term" value="F:DNA-binding transcription factor activity"/>
    <property type="evidence" value="ECO:0007669"/>
    <property type="project" value="InterPro"/>
</dbReference>
<dbReference type="InterPro" id="IPR005119">
    <property type="entry name" value="LysR_subst-bd"/>
</dbReference>
<evidence type="ECO:0000313" key="6">
    <source>
        <dbReference type="EMBL" id="MDO6671621.1"/>
    </source>
</evidence>
<dbReference type="FunFam" id="1.10.10.10:FF:000001">
    <property type="entry name" value="LysR family transcriptional regulator"/>
    <property type="match status" value="1"/>
</dbReference>
<sequence length="311" mass="34734">MKSFRHRLPPLNSLLTFEAAARHANFTRAASELHITQAAVSRQIAILEHHIDTKLFHRHGRRVSLTAAGQQLSQRLATSFDFMIDALESVSRPSPNARLTLAANSAISHLWLGPMLNRLRATQPTLASGLRLITADHHRDILTEDVDLAICYDMAPHPDWQLTPLFTETLYPVASPDFIAELPQGARDCRELPLLAALPLLDYERLEPNWINWPRWFSGMGKPGLALNVQRQFTSYHLVLDAALAGQGVALGSHQQVSALVARGQLVRLGTLEYSSGCDYWLAARLESQNPRQAALASWLHEQVLDGQHEY</sequence>
<dbReference type="PROSITE" id="PS50931">
    <property type="entry name" value="HTH_LYSR"/>
    <property type="match status" value="1"/>
</dbReference>
<comment type="similarity">
    <text evidence="1">Belongs to the LysR transcriptional regulatory family.</text>
</comment>
<dbReference type="InterPro" id="IPR000847">
    <property type="entry name" value="LysR_HTH_N"/>
</dbReference>
<name>A0AAP4TZ30_9GAMM</name>
<dbReference type="Gene3D" id="1.10.10.10">
    <property type="entry name" value="Winged helix-like DNA-binding domain superfamily/Winged helix DNA-binding domain"/>
    <property type="match status" value="1"/>
</dbReference>
<dbReference type="Pfam" id="PF00126">
    <property type="entry name" value="HTH_1"/>
    <property type="match status" value="1"/>
</dbReference>
<dbReference type="EMBL" id="JAUORK010000005">
    <property type="protein sequence ID" value="MDO6671621.1"/>
    <property type="molecule type" value="Genomic_DNA"/>
</dbReference>
<dbReference type="PANTHER" id="PTHR30537">
    <property type="entry name" value="HTH-TYPE TRANSCRIPTIONAL REGULATOR"/>
    <property type="match status" value="1"/>
</dbReference>
<proteinExistence type="inferred from homology"/>
<evidence type="ECO:0000259" key="5">
    <source>
        <dbReference type="PROSITE" id="PS50931"/>
    </source>
</evidence>
<dbReference type="InterPro" id="IPR058163">
    <property type="entry name" value="LysR-type_TF_proteobact-type"/>
</dbReference>
<dbReference type="Pfam" id="PF03466">
    <property type="entry name" value="LysR_substrate"/>
    <property type="match status" value="1"/>
</dbReference>
<organism evidence="6 7">
    <name type="scientific">Cobetia amphilecti</name>
    <dbReference type="NCBI Taxonomy" id="1055104"/>
    <lineage>
        <taxon>Bacteria</taxon>
        <taxon>Pseudomonadati</taxon>
        <taxon>Pseudomonadota</taxon>
        <taxon>Gammaproteobacteria</taxon>
        <taxon>Oceanospirillales</taxon>
        <taxon>Halomonadaceae</taxon>
        <taxon>Cobetia</taxon>
    </lineage>
</organism>
<protein>
    <submittedName>
        <fullName evidence="6">LysR substrate-binding domain-containing protein</fullName>
    </submittedName>
</protein>
<keyword evidence="2" id="KW-0805">Transcription regulation</keyword>
<dbReference type="InterPro" id="IPR036388">
    <property type="entry name" value="WH-like_DNA-bd_sf"/>
</dbReference>
<dbReference type="Proteomes" id="UP001170481">
    <property type="component" value="Unassembled WGS sequence"/>
</dbReference>
<dbReference type="RefSeq" id="WP_303593274.1">
    <property type="nucleotide sequence ID" value="NZ_JAUORK010000005.1"/>
</dbReference>
<dbReference type="PANTHER" id="PTHR30537:SF5">
    <property type="entry name" value="HTH-TYPE TRANSCRIPTIONAL ACTIVATOR TTDR-RELATED"/>
    <property type="match status" value="1"/>
</dbReference>
<dbReference type="SUPFAM" id="SSF53850">
    <property type="entry name" value="Periplasmic binding protein-like II"/>
    <property type="match status" value="1"/>
</dbReference>
<keyword evidence="3" id="KW-0238">DNA-binding</keyword>
<accession>A0AAP4TZ30</accession>
<comment type="caution">
    <text evidence="6">The sequence shown here is derived from an EMBL/GenBank/DDBJ whole genome shotgun (WGS) entry which is preliminary data.</text>
</comment>
<keyword evidence="4" id="KW-0804">Transcription</keyword>
<dbReference type="PRINTS" id="PR00039">
    <property type="entry name" value="HTHLYSR"/>
</dbReference>